<protein>
    <recommendedName>
        <fullName evidence="5">Elongator complex protein 2</fullName>
    </recommendedName>
</protein>
<dbReference type="InterPro" id="IPR015943">
    <property type="entry name" value="WD40/YVTN_repeat-like_dom_sf"/>
</dbReference>
<evidence type="ECO:0000256" key="3">
    <source>
        <dbReference type="ARBA" id="ARBA00005043"/>
    </source>
</evidence>
<dbReference type="GO" id="GO:0003824">
    <property type="term" value="F:catalytic activity"/>
    <property type="evidence" value="ECO:0007669"/>
    <property type="project" value="InterPro"/>
</dbReference>
<evidence type="ECO:0000256" key="8">
    <source>
        <dbReference type="ARBA" id="ARBA00022694"/>
    </source>
</evidence>
<comment type="similarity">
    <text evidence="4">Belongs to the WD repeat ELP2 family.</text>
</comment>
<evidence type="ECO:0000256" key="10">
    <source>
        <dbReference type="ARBA" id="ARBA00023242"/>
    </source>
</evidence>
<dbReference type="PANTHER" id="PTHR44111">
    <property type="entry name" value="ELONGATOR COMPLEX PROTEIN 2"/>
    <property type="match status" value="1"/>
</dbReference>
<dbReference type="InterPro" id="IPR004821">
    <property type="entry name" value="Cyt_trans-like"/>
</dbReference>
<evidence type="ECO:0000256" key="1">
    <source>
        <dbReference type="ARBA" id="ARBA00004123"/>
    </source>
</evidence>
<dbReference type="PROSITE" id="PS50294">
    <property type="entry name" value="WD_REPEATS_REGION"/>
    <property type="match status" value="2"/>
</dbReference>
<evidence type="ECO:0000313" key="14">
    <source>
        <dbReference type="Proteomes" id="UP001219933"/>
    </source>
</evidence>
<dbReference type="Pfam" id="PF01467">
    <property type="entry name" value="CTP_transf_like"/>
    <property type="match status" value="1"/>
</dbReference>
<keyword evidence="10" id="KW-0539">Nucleus</keyword>
<dbReference type="GO" id="GO:0005634">
    <property type="term" value="C:nucleus"/>
    <property type="evidence" value="ECO:0007669"/>
    <property type="project" value="UniProtKB-SubCell"/>
</dbReference>
<dbReference type="InterPro" id="IPR014729">
    <property type="entry name" value="Rossmann-like_a/b/a_fold"/>
</dbReference>
<dbReference type="GO" id="GO:0005737">
    <property type="term" value="C:cytoplasm"/>
    <property type="evidence" value="ECO:0007669"/>
    <property type="project" value="UniProtKB-SubCell"/>
</dbReference>
<feature type="repeat" description="WD" evidence="11">
    <location>
        <begin position="203"/>
        <end position="246"/>
    </location>
</feature>
<dbReference type="PROSITE" id="PS50082">
    <property type="entry name" value="WD_REPEATS_2"/>
    <property type="match status" value="5"/>
</dbReference>
<keyword evidence="14" id="KW-1185">Reference proteome</keyword>
<dbReference type="Gene3D" id="2.130.10.10">
    <property type="entry name" value="YVTN repeat-like/Quinoprotein amine dehydrogenase"/>
    <property type="match status" value="5"/>
</dbReference>
<dbReference type="InterPro" id="IPR036322">
    <property type="entry name" value="WD40_repeat_dom_sf"/>
</dbReference>
<keyword evidence="6" id="KW-0963">Cytoplasm</keyword>
<feature type="repeat" description="WD" evidence="11">
    <location>
        <begin position="965"/>
        <end position="999"/>
    </location>
</feature>
<dbReference type="AlphaFoldDB" id="A0AAF0J9E1"/>
<reference evidence="13" key="1">
    <citation type="submission" date="2023-03" db="EMBL/GenBank/DDBJ databases">
        <title>Mating type loci evolution in Malassezia.</title>
        <authorList>
            <person name="Coelho M.A."/>
        </authorList>
    </citation>
    <scope>NUCLEOTIDE SEQUENCE</scope>
    <source>
        <strain evidence="13">CBS 11721</strain>
    </source>
</reference>
<proteinExistence type="inferred from homology"/>
<dbReference type="SMART" id="SM00320">
    <property type="entry name" value="WD40"/>
    <property type="match status" value="10"/>
</dbReference>
<organism evidence="13 14">
    <name type="scientific">Malassezia cuniculi</name>
    <dbReference type="NCBI Taxonomy" id="948313"/>
    <lineage>
        <taxon>Eukaryota</taxon>
        <taxon>Fungi</taxon>
        <taxon>Dikarya</taxon>
        <taxon>Basidiomycota</taxon>
        <taxon>Ustilaginomycotina</taxon>
        <taxon>Malasseziomycetes</taxon>
        <taxon>Malasseziales</taxon>
        <taxon>Malasseziaceae</taxon>
        <taxon>Malassezia</taxon>
    </lineage>
</organism>
<gene>
    <name evidence="13" type="primary">ELP2</name>
    <name evidence="13" type="ORF">MCUN1_000024</name>
</gene>
<evidence type="ECO:0000256" key="4">
    <source>
        <dbReference type="ARBA" id="ARBA00005881"/>
    </source>
</evidence>
<feature type="repeat" description="WD" evidence="11">
    <location>
        <begin position="105"/>
        <end position="138"/>
    </location>
</feature>
<evidence type="ECO:0000256" key="9">
    <source>
        <dbReference type="ARBA" id="ARBA00022737"/>
    </source>
</evidence>
<evidence type="ECO:0000256" key="5">
    <source>
        <dbReference type="ARBA" id="ARBA00020267"/>
    </source>
</evidence>
<keyword evidence="9" id="KW-0677">Repeat</keyword>
<comment type="pathway">
    <text evidence="3">tRNA modification; 5-methoxycarbonylmethyl-2-thiouridine-tRNA biosynthesis.</text>
</comment>
<feature type="repeat" description="WD" evidence="11">
    <location>
        <begin position="406"/>
        <end position="436"/>
    </location>
</feature>
<dbReference type="GO" id="GO:0033588">
    <property type="term" value="C:elongator holoenzyme complex"/>
    <property type="evidence" value="ECO:0007669"/>
    <property type="project" value="InterPro"/>
</dbReference>
<dbReference type="GO" id="GO:0002098">
    <property type="term" value="P:tRNA wobble uridine modification"/>
    <property type="evidence" value="ECO:0007669"/>
    <property type="project" value="InterPro"/>
</dbReference>
<dbReference type="PANTHER" id="PTHR44111:SF1">
    <property type="entry name" value="ELONGATOR COMPLEX PROTEIN 2"/>
    <property type="match status" value="1"/>
</dbReference>
<feature type="repeat" description="WD" evidence="11">
    <location>
        <begin position="921"/>
        <end position="952"/>
    </location>
</feature>
<evidence type="ECO:0000313" key="13">
    <source>
        <dbReference type="EMBL" id="WFD33211.1"/>
    </source>
</evidence>
<keyword evidence="7 11" id="KW-0853">WD repeat</keyword>
<dbReference type="SUPFAM" id="SSF52374">
    <property type="entry name" value="Nucleotidylyl transferase"/>
    <property type="match status" value="1"/>
</dbReference>
<evidence type="ECO:0000256" key="6">
    <source>
        <dbReference type="ARBA" id="ARBA00022490"/>
    </source>
</evidence>
<sequence>MSRPCVEYDYLSCAVNRTPHTAVWEHVGEDVLYFAVHKSIAAWEQPGKSRGAARLWPSQLKAQLHVLKALHREGACYALVAGSESGGIEAWCVHDAMLQSVSHIDKAHDGAVTALAVQSEGNTFVSGGADSAVHVWRLIDSNDGASLEQVQTIDLGRAYPLDMALFSLPGSPGVQVLVVGSTERYIRFFVSENGAPFSQYLQLDGHEDWVRCLDVTVAGDEVHLASGSQDSNIRLWKIMRDTPTEAPAKDAFDAQADALLDADGIRTKKNKIPLKTTDAWFVALDALLVGHDGWVTALQWHHPSDKKQYAALLSASADNSMIVWAPRERDADGWPLLDDSELQSALWLPLHRLGDVGSLSGGFLGALWRPLDTNSAVSSAVLTYDRHGALQLWLDQSGRWQPSWAVSGHAGPSSGIAWEPEGDYFLSVGSDRTARLHGDSSGWHEIARPQTHGYDLVKVAWLDRLEFASAADEKIVRIFHSSRQFVERALALGAIKTHVRKTNVVAVHVEKGKWLNGSAFCSTIRTAVEGAQGAVAVLVFSDDLEGGISGAPETLPQIERFLQAVYTYAWATAVKKDELLMDIDVHLIPGGPHTASAHKAVAAWAGDRSPRVATAYYLGDTATVLAPLRAERLVEGVADDASPLEPVSAQAPAPAAVAAVGGTFDHLHIGHKLLLTTAALCASKRLVIGVTDTALLAKKKHARYVESIERRMAAVRSFVRAIRAPFGEIALDVVPISDVAGPAGTDAEISLLVLTEETAAGATAIAGVRSDNGVPPLAVYTVGLVQDDSEASKVGSTAIRGWLETRGEPGTEYTVDYQMADALASLPAGASVPALGLSNRAETDAQSAATPHTLPVTAELQGMLLWPEHEKLYGHGYEILSVAGNAQTRLVASSCKATAPEHAVVRLYDGADRWRPLEPPLEGHSLSVTRVAITADAQYVLSASRDRSWRVFTKDGDSYVPLTGERAHARIVWDAAWSVDGDRVFATVSRDKTAKVWQLTPDGERPHALLATLPHSDAATAVAFGPGGELAVGLESGAVEVYAASADRTTWTHRLSLPQHHTAAVNALAFRPRGAWCDELNNVPYMLLSAGGDGCVRLVSWLATVSS</sequence>
<comment type="subcellular location">
    <subcellularLocation>
        <location evidence="2">Cytoplasm</location>
    </subcellularLocation>
    <subcellularLocation>
        <location evidence="1">Nucleus</location>
    </subcellularLocation>
</comment>
<accession>A0AAF0J9E1</accession>
<dbReference type="Proteomes" id="UP001219933">
    <property type="component" value="Chromosome 1"/>
</dbReference>
<dbReference type="InterPro" id="IPR037289">
    <property type="entry name" value="Elp2"/>
</dbReference>
<dbReference type="Gene3D" id="3.40.50.620">
    <property type="entry name" value="HUPs"/>
    <property type="match status" value="1"/>
</dbReference>
<feature type="domain" description="Cytidyltransferase-like" evidence="12">
    <location>
        <begin position="660"/>
        <end position="718"/>
    </location>
</feature>
<keyword evidence="8" id="KW-0819">tRNA processing</keyword>
<dbReference type="InterPro" id="IPR001680">
    <property type="entry name" value="WD40_rpt"/>
</dbReference>
<dbReference type="SUPFAM" id="SSF50978">
    <property type="entry name" value="WD40 repeat-like"/>
    <property type="match status" value="2"/>
</dbReference>
<dbReference type="NCBIfam" id="TIGR00125">
    <property type="entry name" value="cyt_tran_rel"/>
    <property type="match status" value="1"/>
</dbReference>
<name>A0AAF0J9E1_9BASI</name>
<evidence type="ECO:0000256" key="7">
    <source>
        <dbReference type="ARBA" id="ARBA00022574"/>
    </source>
</evidence>
<evidence type="ECO:0000256" key="11">
    <source>
        <dbReference type="PROSITE-ProRule" id="PRU00221"/>
    </source>
</evidence>
<evidence type="ECO:0000256" key="2">
    <source>
        <dbReference type="ARBA" id="ARBA00004496"/>
    </source>
</evidence>
<evidence type="ECO:0000259" key="12">
    <source>
        <dbReference type="Pfam" id="PF01467"/>
    </source>
</evidence>
<dbReference type="Pfam" id="PF00400">
    <property type="entry name" value="WD40"/>
    <property type="match status" value="7"/>
</dbReference>
<dbReference type="EMBL" id="CP119877">
    <property type="protein sequence ID" value="WFD33211.1"/>
    <property type="molecule type" value="Genomic_DNA"/>
</dbReference>